<feature type="region of interest" description="Disordered" evidence="11">
    <location>
        <begin position="32"/>
        <end position="52"/>
    </location>
</feature>
<dbReference type="PANTHER" id="PTHR42753">
    <property type="entry name" value="MITOCHONDRIAL RIBOSOME PROTEIN L39/PROLYL-TRNA LIGASE FAMILY MEMBER"/>
    <property type="match status" value="1"/>
</dbReference>
<dbReference type="InterPro" id="IPR045864">
    <property type="entry name" value="aa-tRNA-synth_II/BPL/LPL"/>
</dbReference>
<feature type="domain" description="Aminoacyl-transfer RNA synthetases class-II family profile" evidence="12">
    <location>
        <begin position="97"/>
        <end position="400"/>
    </location>
</feature>
<evidence type="ECO:0000256" key="10">
    <source>
        <dbReference type="HAMAP-Rule" id="MF_01570"/>
    </source>
</evidence>
<organism evidence="13 14">
    <name type="scientific">Sinorhizobium fredii (strain NBRC 101917 / NGR234)</name>
    <dbReference type="NCBI Taxonomy" id="394"/>
    <lineage>
        <taxon>Bacteria</taxon>
        <taxon>Pseudomonadati</taxon>
        <taxon>Pseudomonadota</taxon>
        <taxon>Alphaproteobacteria</taxon>
        <taxon>Hyphomicrobiales</taxon>
        <taxon>Rhizobiaceae</taxon>
        <taxon>Sinorhizobium/Ensifer group</taxon>
        <taxon>Sinorhizobium</taxon>
    </lineage>
</organism>
<dbReference type="SUPFAM" id="SSF55681">
    <property type="entry name" value="Class II aaRS and biotin synthetases"/>
    <property type="match status" value="1"/>
</dbReference>
<dbReference type="InterPro" id="IPR004154">
    <property type="entry name" value="Anticodon-bd"/>
</dbReference>
<name>C3MA75_SINFN</name>
<evidence type="ECO:0000256" key="6">
    <source>
        <dbReference type="ARBA" id="ARBA00022840"/>
    </source>
</evidence>
<evidence type="ECO:0000256" key="11">
    <source>
        <dbReference type="SAM" id="MobiDB-lite"/>
    </source>
</evidence>
<keyword evidence="4 10" id="KW-0436">Ligase</keyword>
<evidence type="ECO:0000256" key="9">
    <source>
        <dbReference type="ARBA" id="ARBA00047671"/>
    </source>
</evidence>
<dbReference type="FunFam" id="3.30.930.10:FF:000042">
    <property type="entry name" value="probable proline--tRNA ligase, mitochondrial"/>
    <property type="match status" value="1"/>
</dbReference>
<dbReference type="Pfam" id="PF00587">
    <property type="entry name" value="tRNA-synt_2b"/>
    <property type="match status" value="1"/>
</dbReference>
<dbReference type="InterPro" id="IPR004500">
    <property type="entry name" value="Pro-tRNA-synth_IIa_bac-type"/>
</dbReference>
<dbReference type="EMBL" id="CP001389">
    <property type="protein sequence ID" value="ACP24854.1"/>
    <property type="molecule type" value="Genomic_DNA"/>
</dbReference>
<dbReference type="GO" id="GO:0005524">
    <property type="term" value="F:ATP binding"/>
    <property type="evidence" value="ECO:0007669"/>
    <property type="project" value="UniProtKB-UniRule"/>
</dbReference>
<comment type="subcellular location">
    <subcellularLocation>
        <location evidence="1 10">Cytoplasm</location>
    </subcellularLocation>
</comment>
<evidence type="ECO:0000313" key="14">
    <source>
        <dbReference type="Proteomes" id="UP000001054"/>
    </source>
</evidence>
<dbReference type="Gene3D" id="3.30.930.10">
    <property type="entry name" value="Bira Bifunctional Protein, Domain 2"/>
    <property type="match status" value="1"/>
</dbReference>
<evidence type="ECO:0000256" key="7">
    <source>
        <dbReference type="ARBA" id="ARBA00022917"/>
    </source>
</evidence>
<comment type="subunit">
    <text evidence="2 10">Homodimer.</text>
</comment>
<dbReference type="Proteomes" id="UP000001054">
    <property type="component" value="Chromosome"/>
</dbReference>
<comment type="similarity">
    <text evidence="10">Belongs to the class-II aminoacyl-tRNA synthetase family. ProS type 2 subfamily.</text>
</comment>
<evidence type="ECO:0000256" key="5">
    <source>
        <dbReference type="ARBA" id="ARBA00022741"/>
    </source>
</evidence>
<dbReference type="InterPro" id="IPR002314">
    <property type="entry name" value="aa-tRNA-synt_IIb"/>
</dbReference>
<dbReference type="HAMAP" id="MF_01570">
    <property type="entry name" value="Pro_tRNA_synth_type2"/>
    <property type="match status" value="1"/>
</dbReference>
<proteinExistence type="inferred from homology"/>
<dbReference type="PATRIC" id="fig|394.7.peg.3890"/>
<dbReference type="CDD" id="cd00779">
    <property type="entry name" value="ProRS_core_prok"/>
    <property type="match status" value="1"/>
</dbReference>
<sequence>MNAELEGFPLAAPQEIKSPDFSNGNRCLRLSEGEGGCRSTTSFRPNPPIVRERPVPEPVMRLSRYFMPILKENPKEAEIVSHRLMLRTGMIRQQSAGIYSWLPLGKRVLDKVNAIIREEQNRSGAVELLMPTLQSAELWQESGRYDAYGKEMLRIKDRQDRPMLYGPTNEEMITDIFRSSVKSYRNLPLNLYHIQLKFRDEIRPRFGTMRSREFLMKDAYSFDLDREGAEHAYNKMFAAYLRTFDRMGLRAIPMRADTGPIGGNLSHEFIILADTGESEVYCHKDFLGFDIPGKDTNFDDVAGLKAIFDKWTSRYAATSEMHDEAAFDAISEGEKVSARGIEVGHIFYFGTKYSEAMGAKVLGPDGKEHIVHMGSYGIGPTRLVPAIIEASHDENGIIWPKSVAPFDAVVINMKTGDAACDAACGTLYSDLGKAGFDVLLDDTDDRAGAKFATADLIGVPVQIIVGPRSIANGEVEVKDRKTGERETMTVEAAINKLVATR</sequence>
<dbReference type="InterPro" id="IPR044140">
    <property type="entry name" value="ProRS_anticodon_short"/>
</dbReference>
<dbReference type="OrthoDB" id="9809052at2"/>
<dbReference type="InterPro" id="IPR036621">
    <property type="entry name" value="Anticodon-bd_dom_sf"/>
</dbReference>
<dbReference type="PROSITE" id="PS50862">
    <property type="entry name" value="AA_TRNA_LIGASE_II"/>
    <property type="match status" value="1"/>
</dbReference>
<evidence type="ECO:0000256" key="3">
    <source>
        <dbReference type="ARBA" id="ARBA00022490"/>
    </source>
</evidence>
<keyword evidence="5 10" id="KW-0547">Nucleotide-binding</keyword>
<evidence type="ECO:0000256" key="4">
    <source>
        <dbReference type="ARBA" id="ARBA00022598"/>
    </source>
</evidence>
<dbReference type="PRINTS" id="PR01046">
    <property type="entry name" value="TRNASYNTHPRO"/>
</dbReference>
<dbReference type="GO" id="GO:0005829">
    <property type="term" value="C:cytosol"/>
    <property type="evidence" value="ECO:0007669"/>
    <property type="project" value="TreeGrafter"/>
</dbReference>
<dbReference type="KEGG" id="rhi:NGR_c10680"/>
<comment type="function">
    <text evidence="10">Catalyzes the attachment of proline to tRNA(Pro) in a two-step reaction: proline is first activated by ATP to form Pro-AMP and then transferred to the acceptor end of tRNA(Pro).</text>
</comment>
<dbReference type="InterPro" id="IPR033730">
    <property type="entry name" value="ProRS_core_prok"/>
</dbReference>
<dbReference type="InterPro" id="IPR006195">
    <property type="entry name" value="aa-tRNA-synth_II"/>
</dbReference>
<dbReference type="NCBIfam" id="TIGR00409">
    <property type="entry name" value="proS_fam_II"/>
    <property type="match status" value="1"/>
</dbReference>
<accession>C3MA75</accession>
<keyword evidence="3 10" id="KW-0963">Cytoplasm</keyword>
<dbReference type="FunFam" id="3.40.50.800:FF:000032">
    <property type="entry name" value="Proline--tRNA ligase"/>
    <property type="match status" value="1"/>
</dbReference>
<dbReference type="GO" id="GO:0004827">
    <property type="term" value="F:proline-tRNA ligase activity"/>
    <property type="evidence" value="ECO:0007669"/>
    <property type="project" value="UniProtKB-UniRule"/>
</dbReference>
<comment type="catalytic activity">
    <reaction evidence="9 10">
        <text>tRNA(Pro) + L-proline + ATP = L-prolyl-tRNA(Pro) + AMP + diphosphate</text>
        <dbReference type="Rhea" id="RHEA:14305"/>
        <dbReference type="Rhea" id="RHEA-COMP:9700"/>
        <dbReference type="Rhea" id="RHEA-COMP:9702"/>
        <dbReference type="ChEBI" id="CHEBI:30616"/>
        <dbReference type="ChEBI" id="CHEBI:33019"/>
        <dbReference type="ChEBI" id="CHEBI:60039"/>
        <dbReference type="ChEBI" id="CHEBI:78442"/>
        <dbReference type="ChEBI" id="CHEBI:78532"/>
        <dbReference type="ChEBI" id="CHEBI:456215"/>
        <dbReference type="EC" id="6.1.1.15"/>
    </reaction>
</comment>
<dbReference type="eggNOG" id="COG0442">
    <property type="taxonomic scope" value="Bacteria"/>
</dbReference>
<dbReference type="GO" id="GO:0006433">
    <property type="term" value="P:prolyl-tRNA aminoacylation"/>
    <property type="evidence" value="ECO:0007669"/>
    <property type="project" value="UniProtKB-UniRule"/>
</dbReference>
<evidence type="ECO:0000259" key="12">
    <source>
        <dbReference type="PROSITE" id="PS50862"/>
    </source>
</evidence>
<dbReference type="HOGENOM" id="CLU_016739_4_2_5"/>
<evidence type="ECO:0000313" key="13">
    <source>
        <dbReference type="EMBL" id="ACP24854.1"/>
    </source>
</evidence>
<dbReference type="Pfam" id="PF03129">
    <property type="entry name" value="HGTP_anticodon"/>
    <property type="match status" value="1"/>
</dbReference>
<evidence type="ECO:0000256" key="2">
    <source>
        <dbReference type="ARBA" id="ARBA00011738"/>
    </source>
</evidence>
<dbReference type="InterPro" id="IPR050062">
    <property type="entry name" value="Pro-tRNA_synthetase"/>
</dbReference>
<dbReference type="InterPro" id="IPR023716">
    <property type="entry name" value="Prolyl-tRNA_ligase_IIa_type2"/>
</dbReference>
<dbReference type="CDD" id="cd00861">
    <property type="entry name" value="ProRS_anticodon_short"/>
    <property type="match status" value="1"/>
</dbReference>
<protein>
    <recommendedName>
        <fullName evidence="10">Proline--tRNA ligase</fullName>
        <ecNumber evidence="10">6.1.1.15</ecNumber>
    </recommendedName>
    <alternativeName>
        <fullName evidence="10">Prolyl-tRNA synthetase</fullName>
        <shortName evidence="10">ProRS</shortName>
    </alternativeName>
</protein>
<dbReference type="AlphaFoldDB" id="C3MA75"/>
<evidence type="ECO:0000256" key="8">
    <source>
        <dbReference type="ARBA" id="ARBA00023146"/>
    </source>
</evidence>
<dbReference type="EC" id="6.1.1.15" evidence="10"/>
<gene>
    <name evidence="10 13" type="primary">proS</name>
    <name evidence="13" type="ordered locus">NGR_c10680</name>
</gene>
<dbReference type="NCBIfam" id="NF008979">
    <property type="entry name" value="PRK12325.1"/>
    <property type="match status" value="1"/>
</dbReference>
<keyword evidence="6 10" id="KW-0067">ATP-binding</keyword>
<keyword evidence="7 10" id="KW-0648">Protein biosynthesis</keyword>
<dbReference type="InterPro" id="IPR002316">
    <property type="entry name" value="Pro-tRNA-ligase_IIa"/>
</dbReference>
<reference evidence="13 14" key="1">
    <citation type="journal article" date="2009" name="Appl. Environ. Microbiol.">
        <title>Rhizobium sp. strain NGR234 possesses a remarkable number of secretion systems.</title>
        <authorList>
            <person name="Schmeisser C."/>
            <person name="Liesegang H."/>
            <person name="Krysciak D."/>
            <person name="Bakkou N."/>
            <person name="Le Quere A."/>
            <person name="Wollherr A."/>
            <person name="Heinemeyer I."/>
            <person name="Morgenstern B."/>
            <person name="Pommerening-Roeser A."/>
            <person name="Flores M."/>
            <person name="Palacios R."/>
            <person name="Brenner S."/>
            <person name="Gottschalk G."/>
            <person name="Schmitz R.A."/>
            <person name="Broughton W.J."/>
            <person name="Perret X."/>
            <person name="Strittmatter A.W."/>
            <person name="Streit W.R."/>
        </authorList>
    </citation>
    <scope>NUCLEOTIDE SEQUENCE [LARGE SCALE GENOMIC DNA]</scope>
    <source>
        <strain evidence="14">NBRC 101917 / NGR234</strain>
    </source>
</reference>
<keyword evidence="8 10" id="KW-0030">Aminoacyl-tRNA synthetase</keyword>
<dbReference type="STRING" id="394.NGR_c10680"/>
<dbReference type="PANTHER" id="PTHR42753:SF2">
    <property type="entry name" value="PROLINE--TRNA LIGASE"/>
    <property type="match status" value="1"/>
</dbReference>
<evidence type="ECO:0000256" key="1">
    <source>
        <dbReference type="ARBA" id="ARBA00004496"/>
    </source>
</evidence>
<dbReference type="Gene3D" id="3.40.50.800">
    <property type="entry name" value="Anticodon-binding domain"/>
    <property type="match status" value="1"/>
</dbReference>
<keyword evidence="14" id="KW-1185">Reference proteome</keyword>
<dbReference type="SUPFAM" id="SSF52954">
    <property type="entry name" value="Class II aaRS ABD-related"/>
    <property type="match status" value="1"/>
</dbReference>